<evidence type="ECO:0000313" key="4">
    <source>
        <dbReference type="EMBL" id="KAF8797326.1"/>
    </source>
</evidence>
<keyword evidence="5" id="KW-1185">Reference proteome</keyword>
<feature type="compositionally biased region" description="Polar residues" evidence="2">
    <location>
        <begin position="111"/>
        <end position="120"/>
    </location>
</feature>
<dbReference type="PROSITE" id="PS00028">
    <property type="entry name" value="ZINC_FINGER_C2H2_1"/>
    <property type="match status" value="1"/>
</dbReference>
<dbReference type="EMBL" id="JABXBU010000001">
    <property type="protein sequence ID" value="KAF8797326.1"/>
    <property type="molecule type" value="Genomic_DNA"/>
</dbReference>
<keyword evidence="1" id="KW-0862">Zinc</keyword>
<feature type="region of interest" description="Disordered" evidence="2">
    <location>
        <begin position="75"/>
        <end position="120"/>
    </location>
</feature>
<keyword evidence="1" id="KW-0479">Metal-binding</keyword>
<evidence type="ECO:0000256" key="2">
    <source>
        <dbReference type="SAM" id="MobiDB-lite"/>
    </source>
</evidence>
<dbReference type="GO" id="GO:0008270">
    <property type="term" value="F:zinc ion binding"/>
    <property type="evidence" value="ECO:0007669"/>
    <property type="project" value="UniProtKB-KW"/>
</dbReference>
<reference evidence="4" key="1">
    <citation type="journal article" date="2020" name="bioRxiv">
        <title>Chromosome-level reference genome of the European wasp spider Argiope bruennichi: a resource for studies on range expansion and evolutionary adaptation.</title>
        <authorList>
            <person name="Sheffer M.M."/>
            <person name="Hoppe A."/>
            <person name="Krehenwinkel H."/>
            <person name="Uhl G."/>
            <person name="Kuss A.W."/>
            <person name="Jensen L."/>
            <person name="Jensen C."/>
            <person name="Gillespie R.G."/>
            <person name="Hoff K.J."/>
            <person name="Prost S."/>
        </authorList>
    </citation>
    <scope>NUCLEOTIDE SEQUENCE</scope>
</reference>
<evidence type="ECO:0000256" key="1">
    <source>
        <dbReference type="PROSITE-ProRule" id="PRU00042"/>
    </source>
</evidence>
<name>A0A8T0G312_ARGBR</name>
<sequence length="161" mass="17369">MELNEGELAAPFQERTLYPDRGLYFWCALCKGRISKAPSSHPCLQNSGPILPPLMPFNWRCNSCPASFPSENGLKNHSASHAKDAIASSGPQLQLAVPKRRRRRRLGVNPNAASNVDESISHPSAVLLPTNSILPTPPPSNNASGDDSSLLAPYIAILTKC</sequence>
<keyword evidence="1" id="KW-0863">Zinc-finger</keyword>
<organism evidence="4 5">
    <name type="scientific">Argiope bruennichi</name>
    <name type="common">Wasp spider</name>
    <name type="synonym">Aranea bruennichi</name>
    <dbReference type="NCBI Taxonomy" id="94029"/>
    <lineage>
        <taxon>Eukaryota</taxon>
        <taxon>Metazoa</taxon>
        <taxon>Ecdysozoa</taxon>
        <taxon>Arthropoda</taxon>
        <taxon>Chelicerata</taxon>
        <taxon>Arachnida</taxon>
        <taxon>Araneae</taxon>
        <taxon>Araneomorphae</taxon>
        <taxon>Entelegynae</taxon>
        <taxon>Araneoidea</taxon>
        <taxon>Araneidae</taxon>
        <taxon>Argiope</taxon>
    </lineage>
</organism>
<dbReference type="Proteomes" id="UP000807504">
    <property type="component" value="Unassembled WGS sequence"/>
</dbReference>
<gene>
    <name evidence="4" type="ORF">HNY73_001606</name>
</gene>
<protein>
    <recommendedName>
        <fullName evidence="3">C2H2-type domain-containing protein</fullName>
    </recommendedName>
</protein>
<accession>A0A8T0G312</accession>
<comment type="caution">
    <text evidence="4">The sequence shown here is derived from an EMBL/GenBank/DDBJ whole genome shotgun (WGS) entry which is preliminary data.</text>
</comment>
<reference evidence="4" key="2">
    <citation type="submission" date="2020-06" db="EMBL/GenBank/DDBJ databases">
        <authorList>
            <person name="Sheffer M."/>
        </authorList>
    </citation>
    <scope>NUCLEOTIDE SEQUENCE</scope>
</reference>
<evidence type="ECO:0000259" key="3">
    <source>
        <dbReference type="PROSITE" id="PS50157"/>
    </source>
</evidence>
<feature type="domain" description="C2H2-type" evidence="3">
    <location>
        <begin position="59"/>
        <end position="86"/>
    </location>
</feature>
<dbReference type="AlphaFoldDB" id="A0A8T0G312"/>
<proteinExistence type="predicted"/>
<dbReference type="InterPro" id="IPR013087">
    <property type="entry name" value="Znf_C2H2_type"/>
</dbReference>
<dbReference type="PROSITE" id="PS50157">
    <property type="entry name" value="ZINC_FINGER_C2H2_2"/>
    <property type="match status" value="1"/>
</dbReference>
<evidence type="ECO:0000313" key="5">
    <source>
        <dbReference type="Proteomes" id="UP000807504"/>
    </source>
</evidence>